<reference evidence="5" key="1">
    <citation type="submission" date="2006-05" db="EMBL/GenBank/DDBJ databases">
        <title>Complete sequence of chromosome 3 of Burkholderia cenocepacia AU 1054.</title>
        <authorList>
            <consortium name="US DOE Joint Genome Institute"/>
            <person name="Copeland A."/>
            <person name="Lucas S."/>
            <person name="Lapidus A."/>
            <person name="Barry K."/>
            <person name="Detter J.C."/>
            <person name="Glavina del Rio T."/>
            <person name="Hammon N."/>
            <person name="Israni S."/>
            <person name="Dalin E."/>
            <person name="Tice H."/>
            <person name="Pitluck S."/>
            <person name="Chain P."/>
            <person name="Malfatti S."/>
            <person name="Shin M."/>
            <person name="Vergez L."/>
            <person name="Schmutz J."/>
            <person name="Larimer F."/>
            <person name="Land M."/>
            <person name="Hauser L."/>
            <person name="Kyrpides N."/>
            <person name="Lykidis A."/>
            <person name="LiPuma J.J."/>
            <person name="Konstantinidis K."/>
            <person name="Tiedje J.M."/>
            <person name="Richardson P."/>
        </authorList>
    </citation>
    <scope>NUCLEOTIDE SEQUENCE [LARGE SCALE GENOMIC DNA]</scope>
    <source>
        <strain evidence="5">AU 1054</strain>
    </source>
</reference>
<name>A0A0H2Y286_BURO1</name>
<dbReference type="InterPro" id="IPR000653">
    <property type="entry name" value="DegT/StrS_aminotransferase"/>
</dbReference>
<dbReference type="SUPFAM" id="SSF53383">
    <property type="entry name" value="PLP-dependent transferases"/>
    <property type="match status" value="1"/>
</dbReference>
<evidence type="ECO:0000256" key="1">
    <source>
        <dbReference type="ARBA" id="ARBA00037999"/>
    </source>
</evidence>
<keyword evidence="5" id="KW-0808">Transferase</keyword>
<feature type="modified residue" description="N6-(pyridoxal phosphate)lysine" evidence="3">
    <location>
        <position position="208"/>
    </location>
</feature>
<organism evidence="5">
    <name type="scientific">Burkholderia orbicola (strain AU 1054)</name>
    <dbReference type="NCBI Taxonomy" id="331271"/>
    <lineage>
        <taxon>Bacteria</taxon>
        <taxon>Pseudomonadati</taxon>
        <taxon>Pseudomonadota</taxon>
        <taxon>Betaproteobacteria</taxon>
        <taxon>Burkholderiales</taxon>
        <taxon>Burkholderiaceae</taxon>
        <taxon>Burkholderia</taxon>
        <taxon>Burkholderia cepacia complex</taxon>
        <taxon>Burkholderia orbicola</taxon>
    </lineage>
</organism>
<dbReference type="PIRSF" id="PIRSF000390">
    <property type="entry name" value="PLP_StrS"/>
    <property type="match status" value="1"/>
</dbReference>
<dbReference type="GO" id="GO:0030170">
    <property type="term" value="F:pyridoxal phosphate binding"/>
    <property type="evidence" value="ECO:0007669"/>
    <property type="project" value="TreeGrafter"/>
</dbReference>
<dbReference type="CDD" id="cd00616">
    <property type="entry name" value="AHBA_syn"/>
    <property type="match status" value="1"/>
</dbReference>
<accession>A0A0H2Y286</accession>
<dbReference type="Gene3D" id="3.40.640.10">
    <property type="entry name" value="Type I PLP-dependent aspartate aminotransferase-like (Major domain)"/>
    <property type="match status" value="1"/>
</dbReference>
<sequence>MPVSGGSPDPFITRHYRPNAFMSQTTAPFLPFTRPEIDEETIQGVVDVLRSGWITTGPQCQKFEAALSEYCGGRPVRAFNSGTCTLEIGLRIAGVGPGDEVITTPASWVSTSNVIIETGATPVFADIDPVTRNIDLDKLEQAITPRTKAIIPVFLSGLPVDMDRLYAIARAHKLRVIEDAAQAFGSTWNGKRIGAIGDIVSFSFHANKNLTTIEGGALVLNNEDEAALAQKYRLQGITRTGFDGMDCDVLGGKYNLTDVAARVGLGQLPHIERFTAQRRALARAYFAAFDGGAAVKLGLGLPVAEFENGNWHMFLVTLPLERLTITRAEFMAQMKERGIGTGIHYPAIHLFTLYRARGFKEGMFPHAERYGASTVTLPLFTQMTEGDVRRVVDAVNQICEQYGK</sequence>
<dbReference type="InterPro" id="IPR015421">
    <property type="entry name" value="PyrdxlP-dep_Trfase_major"/>
</dbReference>
<evidence type="ECO:0000313" key="5">
    <source>
        <dbReference type="EMBL" id="ABF81084.1"/>
    </source>
</evidence>
<evidence type="ECO:0000256" key="4">
    <source>
        <dbReference type="RuleBase" id="RU004508"/>
    </source>
</evidence>
<dbReference type="HOGENOM" id="CLU_033332_7_2_4"/>
<dbReference type="GO" id="GO:0000271">
    <property type="term" value="P:polysaccharide biosynthetic process"/>
    <property type="evidence" value="ECO:0007669"/>
    <property type="project" value="TreeGrafter"/>
</dbReference>
<dbReference type="Gene3D" id="3.90.1150.10">
    <property type="entry name" value="Aspartate Aminotransferase, domain 1"/>
    <property type="match status" value="1"/>
</dbReference>
<comment type="similarity">
    <text evidence="1 4">Belongs to the DegT/DnrJ/EryC1 family.</text>
</comment>
<dbReference type="PANTHER" id="PTHR30244:SF34">
    <property type="entry name" value="DTDP-4-AMINO-4,6-DIDEOXYGALACTOSE TRANSAMINASE"/>
    <property type="match status" value="1"/>
</dbReference>
<dbReference type="AlphaFoldDB" id="A0A0H2Y286"/>
<dbReference type="GO" id="GO:0008483">
    <property type="term" value="F:transaminase activity"/>
    <property type="evidence" value="ECO:0007669"/>
    <property type="project" value="UniProtKB-KW"/>
</dbReference>
<dbReference type="InterPro" id="IPR015422">
    <property type="entry name" value="PyrdxlP-dep_Trfase_small"/>
</dbReference>
<protein>
    <submittedName>
        <fullName evidence="5">DegT/DnrJ/EryC1/StrS aminotransferase</fullName>
    </submittedName>
</protein>
<keyword evidence="3 4" id="KW-0663">Pyridoxal phosphate</keyword>
<evidence type="ECO:0000256" key="3">
    <source>
        <dbReference type="PIRSR" id="PIRSR000390-2"/>
    </source>
</evidence>
<keyword evidence="5" id="KW-0032">Aminotransferase</keyword>
<evidence type="ECO:0000256" key="2">
    <source>
        <dbReference type="PIRSR" id="PIRSR000390-1"/>
    </source>
</evidence>
<dbReference type="InterPro" id="IPR015424">
    <property type="entry name" value="PyrdxlP-dep_Trfase"/>
</dbReference>
<dbReference type="EMBL" id="CP000380">
    <property type="protein sequence ID" value="ABF81084.1"/>
    <property type="molecule type" value="Genomic_DNA"/>
</dbReference>
<feature type="active site" description="Proton acceptor" evidence="2">
    <location>
        <position position="208"/>
    </location>
</feature>
<dbReference type="PANTHER" id="PTHR30244">
    <property type="entry name" value="TRANSAMINASE"/>
    <property type="match status" value="1"/>
</dbReference>
<gene>
    <name evidence="5" type="ordered locus">Bcen_6220</name>
</gene>
<dbReference type="Pfam" id="PF01041">
    <property type="entry name" value="DegT_DnrJ_EryC1"/>
    <property type="match status" value="1"/>
</dbReference>
<proteinExistence type="inferred from homology"/>